<evidence type="ECO:0000313" key="3">
    <source>
        <dbReference type="EMBL" id="KAJ7766471.1"/>
    </source>
</evidence>
<feature type="region of interest" description="Disordered" evidence="1">
    <location>
        <begin position="106"/>
        <end position="125"/>
    </location>
</feature>
<gene>
    <name evidence="3" type="ORF">DFH07DRAFT_769737</name>
</gene>
<dbReference type="InterPro" id="IPR046496">
    <property type="entry name" value="DUF6589"/>
</dbReference>
<evidence type="ECO:0000256" key="1">
    <source>
        <dbReference type="SAM" id="MobiDB-lite"/>
    </source>
</evidence>
<evidence type="ECO:0000313" key="4">
    <source>
        <dbReference type="Proteomes" id="UP001215280"/>
    </source>
</evidence>
<evidence type="ECO:0000259" key="2">
    <source>
        <dbReference type="Pfam" id="PF20231"/>
    </source>
</evidence>
<keyword evidence="4" id="KW-1185">Reference proteome</keyword>
<proteinExistence type="predicted"/>
<dbReference type="Proteomes" id="UP001215280">
    <property type="component" value="Unassembled WGS sequence"/>
</dbReference>
<name>A0AAD7NMI5_9AGAR</name>
<sequence>MHGILGIITKDLDGLGNFLELLFYNRPHGTKDVRTKHLKLGVTAFLRGQNSGANTVKMGHIIELIYNHHQSQPPTWSVTSHFHTKVHTPTYPMHVVAGEDGRHCRASAQRFSGESRPSDSGKPPVGSLATHNLVFAPRRLHSFYAPTPLYRYSPSPPFLYSTLSSWALVLVAKEARKQIGNLTKNDPTNLTDTTQLRASTNGHTANTVVANWEKLTENLSIPKVARRYEVHGRVPWYLTEMVSAPMKARAIVIQVGAISSFVLFCNRYASGYLALPLVVWQFACKSHVDEERVFSKFGLTVHDTTACACLDSLSVSGLTKLRKDVAEGVASGEMRWQYVLDNVQEWCRQRDLRLGRQDVLKVGCATTAILLKDCAPGAFVLQDHLDRVMKQECRDMTTESLWDDIDWDYIHELTALHWVHILVTFIPQLAHLRKEVEAALNSPRMTKLRLHYRKSVFQCLGINGEREVETPGMMRSVLDFEG</sequence>
<dbReference type="Pfam" id="PF20231">
    <property type="entry name" value="DUF6589"/>
    <property type="match status" value="1"/>
</dbReference>
<accession>A0AAD7NMI5</accession>
<dbReference type="EMBL" id="JARJLG010000032">
    <property type="protein sequence ID" value="KAJ7766471.1"/>
    <property type="molecule type" value="Genomic_DNA"/>
</dbReference>
<protein>
    <recommendedName>
        <fullName evidence="2">DUF6589 domain-containing protein</fullName>
    </recommendedName>
</protein>
<organism evidence="3 4">
    <name type="scientific">Mycena maculata</name>
    <dbReference type="NCBI Taxonomy" id="230809"/>
    <lineage>
        <taxon>Eukaryota</taxon>
        <taxon>Fungi</taxon>
        <taxon>Dikarya</taxon>
        <taxon>Basidiomycota</taxon>
        <taxon>Agaricomycotina</taxon>
        <taxon>Agaricomycetes</taxon>
        <taxon>Agaricomycetidae</taxon>
        <taxon>Agaricales</taxon>
        <taxon>Marasmiineae</taxon>
        <taxon>Mycenaceae</taxon>
        <taxon>Mycena</taxon>
    </lineage>
</organism>
<feature type="domain" description="DUF6589" evidence="2">
    <location>
        <begin position="393"/>
        <end position="480"/>
    </location>
</feature>
<comment type="caution">
    <text evidence="3">The sequence shown here is derived from an EMBL/GenBank/DDBJ whole genome shotgun (WGS) entry which is preliminary data.</text>
</comment>
<dbReference type="AlphaFoldDB" id="A0AAD7NMI5"/>
<reference evidence="3" key="1">
    <citation type="submission" date="2023-03" db="EMBL/GenBank/DDBJ databases">
        <title>Massive genome expansion in bonnet fungi (Mycena s.s.) driven by repeated elements and novel gene families across ecological guilds.</title>
        <authorList>
            <consortium name="Lawrence Berkeley National Laboratory"/>
            <person name="Harder C.B."/>
            <person name="Miyauchi S."/>
            <person name="Viragh M."/>
            <person name="Kuo A."/>
            <person name="Thoen E."/>
            <person name="Andreopoulos B."/>
            <person name="Lu D."/>
            <person name="Skrede I."/>
            <person name="Drula E."/>
            <person name="Henrissat B."/>
            <person name="Morin E."/>
            <person name="Kohler A."/>
            <person name="Barry K."/>
            <person name="LaButti K."/>
            <person name="Morin E."/>
            <person name="Salamov A."/>
            <person name="Lipzen A."/>
            <person name="Mereny Z."/>
            <person name="Hegedus B."/>
            <person name="Baldrian P."/>
            <person name="Stursova M."/>
            <person name="Weitz H."/>
            <person name="Taylor A."/>
            <person name="Grigoriev I.V."/>
            <person name="Nagy L.G."/>
            <person name="Martin F."/>
            <person name="Kauserud H."/>
        </authorList>
    </citation>
    <scope>NUCLEOTIDE SEQUENCE</scope>
    <source>
        <strain evidence="3">CBHHK188m</strain>
    </source>
</reference>